<evidence type="ECO:0000313" key="6">
    <source>
        <dbReference type="Proteomes" id="UP000007799"/>
    </source>
</evidence>
<dbReference type="eggNOG" id="KOG0502">
    <property type="taxonomic scope" value="Eukaryota"/>
</dbReference>
<dbReference type="Pfam" id="PF12796">
    <property type="entry name" value="Ank_2"/>
    <property type="match status" value="1"/>
</dbReference>
<keyword evidence="6" id="KW-1185">Reference proteome</keyword>
<dbReference type="PROSITE" id="PS50088">
    <property type="entry name" value="ANK_REPEAT"/>
    <property type="match status" value="3"/>
</dbReference>
<dbReference type="GeneID" id="16071611"/>
<dbReference type="STRING" id="946362.F2UHS8"/>
<dbReference type="SMART" id="SM00248">
    <property type="entry name" value="ANK"/>
    <property type="match status" value="3"/>
</dbReference>
<feature type="compositionally biased region" description="Pro residues" evidence="4">
    <location>
        <begin position="94"/>
        <end position="103"/>
    </location>
</feature>
<feature type="compositionally biased region" description="Basic and acidic residues" evidence="4">
    <location>
        <begin position="1"/>
        <end position="10"/>
    </location>
</feature>
<dbReference type="InParanoid" id="F2UHS8"/>
<feature type="repeat" description="ANK" evidence="3">
    <location>
        <begin position="339"/>
        <end position="371"/>
    </location>
</feature>
<dbReference type="Gene3D" id="1.25.40.20">
    <property type="entry name" value="Ankyrin repeat-containing domain"/>
    <property type="match status" value="1"/>
</dbReference>
<evidence type="ECO:0000256" key="4">
    <source>
        <dbReference type="SAM" id="MobiDB-lite"/>
    </source>
</evidence>
<dbReference type="EMBL" id="GL832975">
    <property type="protein sequence ID" value="EGD76677.1"/>
    <property type="molecule type" value="Genomic_DNA"/>
</dbReference>
<dbReference type="PROSITE" id="PS50297">
    <property type="entry name" value="ANK_REP_REGION"/>
    <property type="match status" value="3"/>
</dbReference>
<evidence type="ECO:0000313" key="5">
    <source>
        <dbReference type="EMBL" id="EGD76677.1"/>
    </source>
</evidence>
<feature type="compositionally biased region" description="Low complexity" evidence="4">
    <location>
        <begin position="40"/>
        <end position="49"/>
    </location>
</feature>
<feature type="compositionally biased region" description="Low complexity" evidence="4">
    <location>
        <begin position="127"/>
        <end position="139"/>
    </location>
</feature>
<protein>
    <submittedName>
        <fullName evidence="5">Uncharacterized protein</fullName>
    </submittedName>
</protein>
<keyword evidence="2 3" id="KW-0040">ANK repeat</keyword>
<organism evidence="6">
    <name type="scientific">Salpingoeca rosetta (strain ATCC 50818 / BSB-021)</name>
    <dbReference type="NCBI Taxonomy" id="946362"/>
    <lineage>
        <taxon>Eukaryota</taxon>
        <taxon>Choanoflagellata</taxon>
        <taxon>Craspedida</taxon>
        <taxon>Salpingoecidae</taxon>
        <taxon>Salpingoeca</taxon>
    </lineage>
</organism>
<dbReference type="PANTHER" id="PTHR24171">
    <property type="entry name" value="ANKYRIN REPEAT DOMAIN-CONTAINING PROTEIN 39-RELATED"/>
    <property type="match status" value="1"/>
</dbReference>
<reference evidence="5" key="1">
    <citation type="submission" date="2009-08" db="EMBL/GenBank/DDBJ databases">
        <title>Annotation of Salpingoeca rosetta.</title>
        <authorList>
            <consortium name="The Broad Institute Genome Sequencing Platform"/>
            <person name="Russ C."/>
            <person name="Cuomo C."/>
            <person name="Burger G."/>
            <person name="Gray M.W."/>
            <person name="Holland P.W.H."/>
            <person name="King N."/>
            <person name="Lang F.B.F."/>
            <person name="Roger A.J."/>
            <person name="Ruiz-Trillo I."/>
            <person name="Young S.K."/>
            <person name="Zeng Q."/>
            <person name="Gargeya S."/>
            <person name="Alvarado L."/>
            <person name="Berlin A."/>
            <person name="Chapman S.B."/>
            <person name="Chen Z."/>
            <person name="Freedman E."/>
            <person name="Gellesch M."/>
            <person name="Goldberg J."/>
            <person name="Griggs A."/>
            <person name="Gujja S."/>
            <person name="Heilman E."/>
            <person name="Heiman D."/>
            <person name="Howarth C."/>
            <person name="Mehta T."/>
            <person name="Neiman D."/>
            <person name="Pearson M."/>
            <person name="Roberts A."/>
            <person name="Saif S."/>
            <person name="Shea T."/>
            <person name="Shenoy N."/>
            <person name="Sisk P."/>
            <person name="Stolte C."/>
            <person name="Sykes S."/>
            <person name="White J."/>
            <person name="Yandava C."/>
            <person name="Haas B."/>
            <person name="Nusbaum C."/>
            <person name="Birren B."/>
        </authorList>
    </citation>
    <scope>NUCLEOTIDE SEQUENCE [LARGE SCALE GENOMIC DNA]</scope>
    <source>
        <strain evidence="5">ATCC 50818</strain>
    </source>
</reference>
<feature type="repeat" description="ANK" evidence="3">
    <location>
        <begin position="306"/>
        <end position="338"/>
    </location>
</feature>
<gene>
    <name evidence="5" type="ORF">PTSG_08027</name>
</gene>
<proteinExistence type="predicted"/>
<dbReference type="RefSeq" id="XP_004991049.1">
    <property type="nucleotide sequence ID" value="XM_004990992.1"/>
</dbReference>
<feature type="repeat" description="ANK" evidence="3">
    <location>
        <begin position="372"/>
        <end position="404"/>
    </location>
</feature>
<name>F2UHS8_SALR5</name>
<evidence type="ECO:0000256" key="1">
    <source>
        <dbReference type="ARBA" id="ARBA00022737"/>
    </source>
</evidence>
<feature type="compositionally biased region" description="Acidic residues" evidence="4">
    <location>
        <begin position="236"/>
        <end position="247"/>
    </location>
</feature>
<dbReference type="Proteomes" id="UP000007799">
    <property type="component" value="Unassembled WGS sequence"/>
</dbReference>
<accession>F2UHS8</accession>
<dbReference type="PANTHER" id="PTHR24171:SF9">
    <property type="entry name" value="ANKYRIN REPEAT DOMAIN-CONTAINING PROTEIN 39"/>
    <property type="match status" value="1"/>
</dbReference>
<feature type="compositionally biased region" description="Low complexity" evidence="4">
    <location>
        <begin position="196"/>
        <end position="207"/>
    </location>
</feature>
<feature type="compositionally biased region" description="Acidic residues" evidence="4">
    <location>
        <begin position="266"/>
        <end position="279"/>
    </location>
</feature>
<keyword evidence="1" id="KW-0677">Repeat</keyword>
<feature type="region of interest" description="Disordered" evidence="4">
    <location>
        <begin position="1"/>
        <end position="279"/>
    </location>
</feature>
<evidence type="ECO:0000256" key="2">
    <source>
        <dbReference type="ARBA" id="ARBA00023043"/>
    </source>
</evidence>
<sequence length="412" mass="45086">MQVEKQERRVQQSRPRQSPHTPDPFVVRPFADGEDDGSDSESLSTSVRSTSRDSRPALPRHMAPARYMSDTALLAQSSKGDGGLAESHASGPVPGAPDTPTPAHPDAEEEGRGRPPPVVAWNAPDESIVTSPSSVSVASPRRILVQALAEEQQPDVIPAPTPFRPTGMPRTRAVPRPAYDLRQAWGGSDDDDQQHQDQQQDQQQDQHVPTRVERQRLLVTASKTRGEYRLMQSDSRDDDDDDDDDEDEVRRGVAGVTVGAPMPSIWEEDEDEGDETETEDMTAHVEVDYAQDAAHAYAHPQYIITDDSTPLQIAAAHGQTERVAELLAQGVDVNEEDGHGRTAVMYSVHCNHIDTTRLLISQGADLDHRAQDGATALHRAAYCGTRAMVMLLLESGSDHRIPDEEGRLPLPG</sequence>
<dbReference type="OrthoDB" id="539213at2759"/>
<dbReference type="SUPFAM" id="SSF48403">
    <property type="entry name" value="Ankyrin repeat"/>
    <property type="match status" value="1"/>
</dbReference>
<dbReference type="InterPro" id="IPR002110">
    <property type="entry name" value="Ankyrin_rpt"/>
</dbReference>
<evidence type="ECO:0000256" key="3">
    <source>
        <dbReference type="PROSITE-ProRule" id="PRU00023"/>
    </source>
</evidence>
<dbReference type="KEGG" id="sre:PTSG_08027"/>
<dbReference type="InterPro" id="IPR036770">
    <property type="entry name" value="Ankyrin_rpt-contain_sf"/>
</dbReference>
<dbReference type="AlphaFoldDB" id="F2UHS8"/>